<evidence type="ECO:0008006" key="3">
    <source>
        <dbReference type="Google" id="ProtNLM"/>
    </source>
</evidence>
<dbReference type="PANTHER" id="PTHR33710">
    <property type="entry name" value="BNAC02G09200D PROTEIN"/>
    <property type="match status" value="1"/>
</dbReference>
<accession>A0A834FTA3</accession>
<dbReference type="SUPFAM" id="SSF56219">
    <property type="entry name" value="DNase I-like"/>
    <property type="match status" value="1"/>
</dbReference>
<comment type="caution">
    <text evidence="1">The sequence shown here is derived from an EMBL/GenBank/DDBJ whole genome shotgun (WGS) entry which is preliminary data.</text>
</comment>
<dbReference type="Gene3D" id="3.60.10.10">
    <property type="entry name" value="Endonuclease/exonuclease/phosphatase"/>
    <property type="match status" value="1"/>
</dbReference>
<dbReference type="PANTHER" id="PTHR33710:SF77">
    <property type="entry name" value="DNASE I-LIKE SUPERFAMILY PROTEIN"/>
    <property type="match status" value="1"/>
</dbReference>
<sequence>MRTGRAKKPFLPGAPLKQQVDDAALRLEELRQCRPVFHSVEVRGTVDRNERVPSTTKENIHTKVEDLRQPHSPDPAGILIMPGGGQTVLQGFPKNSIRYITLSRSRKSPRSSKNKSMADFDSMLVEVLVSSALDMESKDPSVTHRVGAIADVPDLAKVVLDPSSHGGLSHGNKNKQALLENFRRSLHFQNKCCVDPAGSSEGLALWWTNEVDLDIRKKSENIIRAVVTRLSHNFSFVSTFIYAPKRSDRTVFWKEFVKMGKKSVFPWLCDGDFNEIGASWEKRRSTLGRGNRVEKFQATMSDCALMDLEFKGNTFTWTNNQMEEANICERIDRAMANVEWRQHFPKARVFHQVVLGSDHCPLILNSTLPLKRVLKLFKFKSMWSTHLSYEGRRQRNQLLRLKDDNGDWATSEGDINLLLQEYFNNLFQGKGSRNMENVLSTILQVITPSMNSLPLLQRLRMEKLIGLSSS</sequence>
<dbReference type="EMBL" id="WJXA01000488">
    <property type="protein sequence ID" value="KAF7112481.1"/>
    <property type="molecule type" value="Genomic_DNA"/>
</dbReference>
<keyword evidence="2" id="KW-1185">Reference proteome</keyword>
<dbReference type="AlphaFoldDB" id="A0A834FTA3"/>
<gene>
    <name evidence="1" type="ORF">RHSIM_RhsimUnG0224600</name>
</gene>
<reference evidence="1" key="1">
    <citation type="submission" date="2019-11" db="EMBL/GenBank/DDBJ databases">
        <authorList>
            <person name="Liu Y."/>
            <person name="Hou J."/>
            <person name="Li T.-Q."/>
            <person name="Guan C.-H."/>
            <person name="Wu X."/>
            <person name="Wu H.-Z."/>
            <person name="Ling F."/>
            <person name="Zhang R."/>
            <person name="Shi X.-G."/>
            <person name="Ren J.-P."/>
            <person name="Chen E.-F."/>
            <person name="Sun J.-M."/>
        </authorList>
    </citation>
    <scope>NUCLEOTIDE SEQUENCE</scope>
    <source>
        <strain evidence="1">Adult_tree_wgs_1</strain>
        <tissue evidence="1">Leaves</tissue>
    </source>
</reference>
<protein>
    <recommendedName>
        <fullName evidence="3">Endonuclease/exonuclease/phosphatase domain-containing protein</fullName>
    </recommendedName>
</protein>
<dbReference type="InterPro" id="IPR036691">
    <property type="entry name" value="Endo/exonu/phosph_ase_sf"/>
</dbReference>
<organism evidence="1 2">
    <name type="scientific">Rhododendron simsii</name>
    <name type="common">Sims's rhododendron</name>
    <dbReference type="NCBI Taxonomy" id="118357"/>
    <lineage>
        <taxon>Eukaryota</taxon>
        <taxon>Viridiplantae</taxon>
        <taxon>Streptophyta</taxon>
        <taxon>Embryophyta</taxon>
        <taxon>Tracheophyta</taxon>
        <taxon>Spermatophyta</taxon>
        <taxon>Magnoliopsida</taxon>
        <taxon>eudicotyledons</taxon>
        <taxon>Gunneridae</taxon>
        <taxon>Pentapetalae</taxon>
        <taxon>asterids</taxon>
        <taxon>Ericales</taxon>
        <taxon>Ericaceae</taxon>
        <taxon>Ericoideae</taxon>
        <taxon>Rhodoreae</taxon>
        <taxon>Rhododendron</taxon>
    </lineage>
</organism>
<dbReference type="OrthoDB" id="1243747at2759"/>
<evidence type="ECO:0000313" key="2">
    <source>
        <dbReference type="Proteomes" id="UP000626092"/>
    </source>
</evidence>
<proteinExistence type="predicted"/>
<dbReference type="Proteomes" id="UP000626092">
    <property type="component" value="Unassembled WGS sequence"/>
</dbReference>
<name>A0A834FTA3_RHOSS</name>
<evidence type="ECO:0000313" key="1">
    <source>
        <dbReference type="EMBL" id="KAF7112481.1"/>
    </source>
</evidence>